<feature type="signal peptide" evidence="1">
    <location>
        <begin position="1"/>
        <end position="27"/>
    </location>
</feature>
<dbReference type="NCBIfam" id="TIGR02595">
    <property type="entry name" value="PEP_CTERM"/>
    <property type="match status" value="1"/>
</dbReference>
<dbReference type="InterPro" id="IPR013424">
    <property type="entry name" value="Ice-binding_C"/>
</dbReference>
<comment type="caution">
    <text evidence="3">The sequence shown here is derived from an EMBL/GenBank/DDBJ whole genome shotgun (WGS) entry which is preliminary data.</text>
</comment>
<keyword evidence="1" id="KW-0732">Signal</keyword>
<dbReference type="Proteomes" id="UP000604083">
    <property type="component" value="Unassembled WGS sequence"/>
</dbReference>
<proteinExistence type="predicted"/>
<reference evidence="3" key="1">
    <citation type="submission" date="2021-01" db="EMBL/GenBank/DDBJ databases">
        <title>Modified the classification status of verrucomicrobia.</title>
        <authorList>
            <person name="Feng X."/>
        </authorList>
    </citation>
    <scope>NUCLEOTIDE SEQUENCE</scope>
    <source>
        <strain evidence="3">KCTC 12986</strain>
    </source>
</reference>
<protein>
    <submittedName>
        <fullName evidence="3">PEP-CTERM sorting domain-containing protein</fullName>
    </submittedName>
</protein>
<evidence type="ECO:0000256" key="1">
    <source>
        <dbReference type="SAM" id="SignalP"/>
    </source>
</evidence>
<sequence>MKSINYQTRDVVAAAIFTALLAPGLKAATIIDFNDGTAGSDVGTFYSSLGATFSNAEWSSLSTGYTPAPDSTGLRVVGDNGNLRPTIGNPIVIVFSTPMISVSLIANSVNANGARLDLYDAVTDGNLVDFDQVVGTSGATNSNFTLSGTAAGILRAEFYQPLNAENEGVLIDNLMFTPVPEPSSFFLLSTAGWAILASRKRPIS</sequence>
<dbReference type="Pfam" id="PF07589">
    <property type="entry name" value="PEP-CTERM"/>
    <property type="match status" value="1"/>
</dbReference>
<gene>
    <name evidence="3" type="ORF">JIN78_11880</name>
</gene>
<evidence type="ECO:0000313" key="4">
    <source>
        <dbReference type="Proteomes" id="UP000604083"/>
    </source>
</evidence>
<evidence type="ECO:0000313" key="3">
    <source>
        <dbReference type="EMBL" id="MBK1834762.1"/>
    </source>
</evidence>
<dbReference type="EMBL" id="JAENIO010000031">
    <property type="protein sequence ID" value="MBK1834762.1"/>
    <property type="molecule type" value="Genomic_DNA"/>
</dbReference>
<accession>A0A934RRU4</accession>
<keyword evidence="4" id="KW-1185">Reference proteome</keyword>
<evidence type="ECO:0000259" key="2">
    <source>
        <dbReference type="Pfam" id="PF07589"/>
    </source>
</evidence>
<dbReference type="AlphaFoldDB" id="A0A934RRU4"/>
<feature type="domain" description="Ice-binding protein C-terminal" evidence="2">
    <location>
        <begin position="178"/>
        <end position="200"/>
    </location>
</feature>
<feature type="chain" id="PRO_5037658801" evidence="1">
    <location>
        <begin position="28"/>
        <end position="204"/>
    </location>
</feature>
<name>A0A934RRU4_9BACT</name>
<organism evidence="3 4">
    <name type="scientific">Roseibacillus ishigakijimensis</name>
    <dbReference type="NCBI Taxonomy" id="454146"/>
    <lineage>
        <taxon>Bacteria</taxon>
        <taxon>Pseudomonadati</taxon>
        <taxon>Verrucomicrobiota</taxon>
        <taxon>Verrucomicrobiia</taxon>
        <taxon>Verrucomicrobiales</taxon>
        <taxon>Verrucomicrobiaceae</taxon>
        <taxon>Roseibacillus</taxon>
    </lineage>
</organism>
<dbReference type="RefSeq" id="WP_200392196.1">
    <property type="nucleotide sequence ID" value="NZ_JAENIO010000031.1"/>
</dbReference>